<name>A0A0M4DSQ2_STRPR</name>
<dbReference type="Proteomes" id="UP000060513">
    <property type="component" value="Chromosome"/>
</dbReference>
<gene>
    <name evidence="1" type="ORF">SPRI_3631</name>
</gene>
<dbReference type="PATRIC" id="fig|38300.4.peg.3809"/>
<dbReference type="RefSeq" id="WP_005314593.1">
    <property type="nucleotide sequence ID" value="NZ_CP011340.1"/>
</dbReference>
<dbReference type="STRING" id="38300.SPRI_3631"/>
<dbReference type="KEGG" id="spri:SPRI_3631"/>
<dbReference type="AlphaFoldDB" id="A0A0M4DSQ2"/>
<protein>
    <submittedName>
        <fullName evidence="1">Uncharacterized protein</fullName>
    </submittedName>
</protein>
<reference evidence="1 2" key="1">
    <citation type="submission" date="2015-08" db="EMBL/GenBank/DDBJ databases">
        <title>Genome sequence of the pristinamycin over-producing bacterium Streptomyces pristinaespiralis HCCB10218.</title>
        <authorList>
            <person name="Tian J."/>
            <person name="Yang J."/>
            <person name="Li L."/>
            <person name="Ruan L."/>
            <person name="Wei W."/>
            <person name="Zheng G."/>
            <person name="Wei Z."/>
            <person name="Yang S."/>
            <person name="Ge M."/>
            <person name="Jiang W."/>
            <person name="Lu Y."/>
        </authorList>
    </citation>
    <scope>NUCLEOTIDE SEQUENCE [LARGE SCALE GENOMIC DNA]</scope>
    <source>
        <strain evidence="1 2">HCCB 10218</strain>
    </source>
</reference>
<dbReference type="GeneID" id="97235339"/>
<dbReference type="EMBL" id="CP011340">
    <property type="protein sequence ID" value="ALC21937.1"/>
    <property type="molecule type" value="Genomic_DNA"/>
</dbReference>
<accession>A0A0M4DSQ2</accession>
<evidence type="ECO:0000313" key="1">
    <source>
        <dbReference type="EMBL" id="ALC21937.1"/>
    </source>
</evidence>
<dbReference type="OrthoDB" id="3538584at2"/>
<proteinExistence type="predicted"/>
<evidence type="ECO:0000313" key="2">
    <source>
        <dbReference type="Proteomes" id="UP000060513"/>
    </source>
</evidence>
<organism evidence="1">
    <name type="scientific">Streptomyces pristinaespiralis</name>
    <dbReference type="NCBI Taxonomy" id="38300"/>
    <lineage>
        <taxon>Bacteria</taxon>
        <taxon>Bacillati</taxon>
        <taxon>Actinomycetota</taxon>
        <taxon>Actinomycetes</taxon>
        <taxon>Kitasatosporales</taxon>
        <taxon>Streptomycetaceae</taxon>
        <taxon>Streptomyces</taxon>
    </lineage>
</organism>
<sequence>MKLYQRFVATGVSAVATMLLSASSAQAQDGGLLSLIDGPSITLACFPAGQVGQGNTFTGTQNINCSQSAEQASTPPDQQGFTGYEVVSESYELLPNSLGVPVEASCPAGKNVTGGGIRWNGSSTEVGSHDNGPNEDNTGWVARFFNTGNSTFTVTVYAICADVGN</sequence>